<comment type="similarity">
    <text evidence="2">Belongs to the binding-protein-dependent transport system permease family. MalFG subfamily.</text>
</comment>
<keyword evidence="4" id="KW-1003">Cell membrane</keyword>
<gene>
    <name evidence="10" type="primary">malG_1</name>
    <name evidence="10" type="ORF">VAT7223_00222</name>
</gene>
<name>A0A1C3IGM1_9VIBR</name>
<evidence type="ECO:0000259" key="9">
    <source>
        <dbReference type="PROSITE" id="PS50928"/>
    </source>
</evidence>
<evidence type="ECO:0000256" key="1">
    <source>
        <dbReference type="ARBA" id="ARBA00004651"/>
    </source>
</evidence>
<sequence length="289" mass="31972">MANLNSTDKLINMDKYIGKVGTLVVYLFLIANALLVLGPVIWTVLASFKTGNNLFSSSFTSIDFTLDHYRALFTDTPYLDWYKNTFLLATANMVISLVVVTISAFVFSRYRFNGKRNIMMSILVLQMFPAFLSMTAIYILLSKMGLIDTYAGLLFVYVTGSLPFMIWLVKGYFDAIPTSLDEAAKIDGAGHMTIFLEIILPLAKPILVFVGLVSFTAPWMDFILPTLILRSEEKMTLAIGIFSWISSNSAENFTLFAAGSLLVAVPITLLFVATQKHITTGLVSGAVKE</sequence>
<comment type="subcellular location">
    <subcellularLocation>
        <location evidence="1 8">Cell membrane</location>
        <topology evidence="1 8">Multi-pass membrane protein</topology>
    </subcellularLocation>
</comment>
<dbReference type="Proteomes" id="UP000092876">
    <property type="component" value="Unassembled WGS sequence"/>
</dbReference>
<evidence type="ECO:0000313" key="10">
    <source>
        <dbReference type="EMBL" id="SBS60564.1"/>
    </source>
</evidence>
<dbReference type="Pfam" id="PF00528">
    <property type="entry name" value="BPD_transp_1"/>
    <property type="match status" value="1"/>
</dbReference>
<dbReference type="GO" id="GO:0042956">
    <property type="term" value="P:maltodextrin transmembrane transport"/>
    <property type="evidence" value="ECO:0007669"/>
    <property type="project" value="TreeGrafter"/>
</dbReference>
<feature type="transmembrane region" description="Helical" evidence="8">
    <location>
        <begin position="20"/>
        <end position="45"/>
    </location>
</feature>
<accession>A0A1C3IGM1</accession>
<evidence type="ECO:0000313" key="11">
    <source>
        <dbReference type="Proteomes" id="UP000092876"/>
    </source>
</evidence>
<keyword evidence="5 8" id="KW-0812">Transmembrane</keyword>
<feature type="transmembrane region" description="Helical" evidence="8">
    <location>
        <begin position="253"/>
        <end position="273"/>
    </location>
</feature>
<dbReference type="SUPFAM" id="SSF161098">
    <property type="entry name" value="MetI-like"/>
    <property type="match status" value="1"/>
</dbReference>
<protein>
    <submittedName>
        <fullName evidence="10">Maltose transport system permease protein MalG</fullName>
    </submittedName>
</protein>
<feature type="domain" description="ABC transmembrane type-1" evidence="9">
    <location>
        <begin position="82"/>
        <end position="274"/>
    </location>
</feature>
<proteinExistence type="inferred from homology"/>
<feature type="transmembrane region" description="Helical" evidence="8">
    <location>
        <begin position="86"/>
        <end position="107"/>
    </location>
</feature>
<feature type="transmembrane region" description="Helical" evidence="8">
    <location>
        <begin position="153"/>
        <end position="173"/>
    </location>
</feature>
<organism evidence="10 11">
    <name type="scientific">Vibrio atlanticus</name>
    <dbReference type="NCBI Taxonomy" id="693153"/>
    <lineage>
        <taxon>Bacteria</taxon>
        <taxon>Pseudomonadati</taxon>
        <taxon>Pseudomonadota</taxon>
        <taxon>Gammaproteobacteria</taxon>
        <taxon>Vibrionales</taxon>
        <taxon>Vibrionaceae</taxon>
        <taxon>Vibrio</taxon>
    </lineage>
</organism>
<evidence type="ECO:0000256" key="6">
    <source>
        <dbReference type="ARBA" id="ARBA00022989"/>
    </source>
</evidence>
<keyword evidence="6 8" id="KW-1133">Transmembrane helix</keyword>
<dbReference type="InterPro" id="IPR035906">
    <property type="entry name" value="MetI-like_sf"/>
</dbReference>
<dbReference type="InterPro" id="IPR000515">
    <property type="entry name" value="MetI-like"/>
</dbReference>
<keyword evidence="3 8" id="KW-0813">Transport</keyword>
<dbReference type="GO" id="GO:0005886">
    <property type="term" value="C:plasma membrane"/>
    <property type="evidence" value="ECO:0007669"/>
    <property type="project" value="UniProtKB-SubCell"/>
</dbReference>
<dbReference type="CDD" id="cd06261">
    <property type="entry name" value="TM_PBP2"/>
    <property type="match status" value="1"/>
</dbReference>
<evidence type="ECO:0000256" key="3">
    <source>
        <dbReference type="ARBA" id="ARBA00022448"/>
    </source>
</evidence>
<evidence type="ECO:0000256" key="2">
    <source>
        <dbReference type="ARBA" id="ARBA00009047"/>
    </source>
</evidence>
<dbReference type="PROSITE" id="PS50928">
    <property type="entry name" value="ABC_TM1"/>
    <property type="match status" value="1"/>
</dbReference>
<evidence type="ECO:0000256" key="5">
    <source>
        <dbReference type="ARBA" id="ARBA00022692"/>
    </source>
</evidence>
<keyword evidence="7 8" id="KW-0472">Membrane</keyword>
<feature type="transmembrane region" description="Helical" evidence="8">
    <location>
        <begin position="119"/>
        <end position="141"/>
    </location>
</feature>
<dbReference type="InterPro" id="IPR050901">
    <property type="entry name" value="BP-dep_ABC_trans_perm"/>
</dbReference>
<reference evidence="11" key="1">
    <citation type="submission" date="2016-06" db="EMBL/GenBank/DDBJ databases">
        <authorList>
            <person name="Rodrigo-Torres Lidia"/>
            <person name="Arahal R.David."/>
        </authorList>
    </citation>
    <scope>NUCLEOTIDE SEQUENCE [LARGE SCALE GENOMIC DNA]</scope>
    <source>
        <strain evidence="11">CECT 7223</strain>
    </source>
</reference>
<feature type="transmembrane region" description="Helical" evidence="8">
    <location>
        <begin position="194"/>
        <end position="217"/>
    </location>
</feature>
<dbReference type="GO" id="GO:0015423">
    <property type="term" value="F:ABC-type maltose transporter activity"/>
    <property type="evidence" value="ECO:0007669"/>
    <property type="project" value="TreeGrafter"/>
</dbReference>
<dbReference type="PANTHER" id="PTHR32243:SF34">
    <property type="entry name" value="GALACTOOLIGOSACCHARIDES TRANSPORT SYSTEM PERMEASE PROTEIN GANQ"/>
    <property type="match status" value="1"/>
</dbReference>
<dbReference type="PANTHER" id="PTHR32243">
    <property type="entry name" value="MALTOSE TRANSPORT SYSTEM PERMEASE-RELATED"/>
    <property type="match status" value="1"/>
</dbReference>
<evidence type="ECO:0000256" key="4">
    <source>
        <dbReference type="ARBA" id="ARBA00022475"/>
    </source>
</evidence>
<dbReference type="EMBL" id="FLQP01000004">
    <property type="protein sequence ID" value="SBS60564.1"/>
    <property type="molecule type" value="Genomic_DNA"/>
</dbReference>
<dbReference type="Gene3D" id="1.10.3720.10">
    <property type="entry name" value="MetI-like"/>
    <property type="match status" value="1"/>
</dbReference>
<dbReference type="AlphaFoldDB" id="A0A1C3IGM1"/>
<evidence type="ECO:0000256" key="7">
    <source>
        <dbReference type="ARBA" id="ARBA00023136"/>
    </source>
</evidence>
<evidence type="ECO:0000256" key="8">
    <source>
        <dbReference type="RuleBase" id="RU363032"/>
    </source>
</evidence>